<reference evidence="2" key="1">
    <citation type="submission" date="2016-01" db="EMBL/GenBank/DDBJ databases">
        <title>Whole genome sequencing of Bhargavaea cecembensis T14.</title>
        <authorList>
            <person name="Hong K.W."/>
        </authorList>
    </citation>
    <scope>NUCLEOTIDE SEQUENCE [LARGE SCALE GENOMIC DNA]</scope>
    <source>
        <strain evidence="2">M19</strain>
    </source>
</reference>
<evidence type="ECO:0000313" key="2">
    <source>
        <dbReference type="Proteomes" id="UP000076510"/>
    </source>
</evidence>
<dbReference type="AlphaFoldDB" id="A0A0J5SNG1"/>
<dbReference type="Proteomes" id="UP000076510">
    <property type="component" value="Unassembled WGS sequence"/>
</dbReference>
<gene>
    <name evidence="1" type="ORF">AV649_02590</name>
</gene>
<comment type="caution">
    <text evidence="1">The sequence shown here is derived from an EMBL/GenBank/DDBJ whole genome shotgun (WGS) entry which is preliminary data.</text>
</comment>
<protein>
    <submittedName>
        <fullName evidence="1">Uncharacterized protein</fullName>
    </submittedName>
</protein>
<proteinExistence type="predicted"/>
<dbReference type="EMBL" id="LQQY01000012">
    <property type="protein sequence ID" value="KZE49937.1"/>
    <property type="molecule type" value="Genomic_DNA"/>
</dbReference>
<evidence type="ECO:0000313" key="1">
    <source>
        <dbReference type="EMBL" id="KZE49937.1"/>
    </source>
</evidence>
<sequence>MEMMIGMAGSMKDNSIFYVLRIITVQESIEFLAELDGLRGCQSILGDDGNELGAFEFNSIK</sequence>
<name>A0A0J5SNG1_9BACI</name>
<accession>A0A0J5SNG1</accession>
<organism evidence="1 2">
    <name type="scientific">Rossellomorea marisflavi</name>
    <dbReference type="NCBI Taxonomy" id="189381"/>
    <lineage>
        <taxon>Bacteria</taxon>
        <taxon>Bacillati</taxon>
        <taxon>Bacillota</taxon>
        <taxon>Bacilli</taxon>
        <taxon>Bacillales</taxon>
        <taxon>Bacillaceae</taxon>
        <taxon>Rossellomorea</taxon>
    </lineage>
</organism>